<evidence type="ECO:0000256" key="3">
    <source>
        <dbReference type="PROSITE-ProRule" id="PRU10007"/>
    </source>
</evidence>
<dbReference type="AlphaFoldDB" id="A0A1M6RB34"/>
<dbReference type="InterPro" id="IPR016161">
    <property type="entry name" value="Ald_DH/histidinol_DH"/>
</dbReference>
<dbReference type="GO" id="GO:0009450">
    <property type="term" value="P:gamma-aminobutyric acid catabolic process"/>
    <property type="evidence" value="ECO:0007669"/>
    <property type="project" value="TreeGrafter"/>
</dbReference>
<keyword evidence="2 4" id="KW-0560">Oxidoreductase</keyword>
<dbReference type="FunFam" id="3.40.605.10:FF:000005">
    <property type="entry name" value="Succinate-semialdehyde dehydrogenase I"/>
    <property type="match status" value="1"/>
</dbReference>
<reference evidence="7" key="1">
    <citation type="submission" date="2016-11" db="EMBL/GenBank/DDBJ databases">
        <authorList>
            <person name="Varghese N."/>
            <person name="Submissions S."/>
        </authorList>
    </citation>
    <scope>NUCLEOTIDE SEQUENCE [LARGE SCALE GENOMIC DNA]</scope>
    <source>
        <strain evidence="7">ALO Sharm</strain>
    </source>
</reference>
<dbReference type="PROSITE" id="PS00070">
    <property type="entry name" value="ALDEHYDE_DEHYDR_CYS"/>
    <property type="match status" value="1"/>
</dbReference>
<evidence type="ECO:0000313" key="6">
    <source>
        <dbReference type="EMBL" id="SHK29646.1"/>
    </source>
</evidence>
<dbReference type="OrthoDB" id="9812625at2"/>
<dbReference type="PANTHER" id="PTHR43353">
    <property type="entry name" value="SUCCINATE-SEMIALDEHYDE DEHYDROGENASE, MITOCHONDRIAL"/>
    <property type="match status" value="1"/>
</dbReference>
<comment type="similarity">
    <text evidence="1 4">Belongs to the aldehyde dehydrogenase family.</text>
</comment>
<gene>
    <name evidence="6" type="ORF">SAMN05192556_102266</name>
</gene>
<feature type="domain" description="Aldehyde dehydrogenase" evidence="5">
    <location>
        <begin position="23"/>
        <end position="481"/>
    </location>
</feature>
<dbReference type="InterPro" id="IPR016160">
    <property type="entry name" value="Ald_DH_CS_CYS"/>
</dbReference>
<evidence type="ECO:0000256" key="4">
    <source>
        <dbReference type="RuleBase" id="RU003345"/>
    </source>
</evidence>
<dbReference type="FunFam" id="3.40.605.10:FF:000026">
    <property type="entry name" value="Aldehyde dehydrogenase, putative"/>
    <property type="match status" value="1"/>
</dbReference>
<protein>
    <submittedName>
        <fullName evidence="6">Aspartate-semialdehyde dehydrogenase</fullName>
    </submittedName>
</protein>
<proteinExistence type="inferred from homology"/>
<dbReference type="InterPro" id="IPR016163">
    <property type="entry name" value="Ald_DH_C"/>
</dbReference>
<evidence type="ECO:0000256" key="1">
    <source>
        <dbReference type="ARBA" id="ARBA00009986"/>
    </source>
</evidence>
<accession>A0A1M6RB34</accession>
<dbReference type="InterPro" id="IPR015590">
    <property type="entry name" value="Aldehyde_DH_dom"/>
</dbReference>
<dbReference type="InterPro" id="IPR029510">
    <property type="entry name" value="Ald_DH_CS_GLU"/>
</dbReference>
<dbReference type="PROSITE" id="PS00687">
    <property type="entry name" value="ALDEHYDE_DEHYDR_GLU"/>
    <property type="match status" value="1"/>
</dbReference>
<dbReference type="InterPro" id="IPR016162">
    <property type="entry name" value="Ald_DH_N"/>
</dbReference>
<dbReference type="Proteomes" id="UP000184248">
    <property type="component" value="Unassembled WGS sequence"/>
</dbReference>
<name>A0A1M6RB34_9GAMM</name>
<dbReference type="CDD" id="cd07103">
    <property type="entry name" value="ALDH_F5_SSADH_GabD"/>
    <property type="match status" value="1"/>
</dbReference>
<dbReference type="RefSeq" id="WP_064699532.1">
    <property type="nucleotide sequence ID" value="NZ_BDEO01000007.1"/>
</dbReference>
<dbReference type="EMBL" id="FRAL01000002">
    <property type="protein sequence ID" value="SHK29646.1"/>
    <property type="molecule type" value="Genomic_DNA"/>
</dbReference>
<dbReference type="FunFam" id="3.40.309.10:FF:000047">
    <property type="entry name" value="NAD-dependent succinate-semialdehyde dehydrogenase"/>
    <property type="match status" value="1"/>
</dbReference>
<dbReference type="GO" id="GO:0004777">
    <property type="term" value="F:succinate-semialdehyde dehydrogenase (NAD+) activity"/>
    <property type="evidence" value="ECO:0007669"/>
    <property type="project" value="TreeGrafter"/>
</dbReference>
<dbReference type="PANTHER" id="PTHR43353:SF5">
    <property type="entry name" value="SUCCINATE-SEMIALDEHYDE DEHYDROGENASE, MITOCHONDRIAL"/>
    <property type="match status" value="1"/>
</dbReference>
<sequence length="493" mass="53264">MTLSNQLSDLRLFRQYAYIDGKWTHGDNGREEAVFDPATGEAIGHIPVLESEQIRGAVDAAEAAFVQWRALRADERCERLLAWYDLLQANREDLATIMTLEQGKPLPDARGEVEYGASFVRWFAEEGKRTFGDTIPSHIPNAALGTIKEPVGIAALITPWNFPLAMITRKAAAAMAAGCPVIVKPAHETPYSALALAELAERAGIPAGVFNVVLGDAPEVSKLLCDDERIKALSFTGSTRVGRLLLEQSANTVKRVSLELGGNAPFIVGPDMDPREAAFAAVAAKFQTAGQDCLAANRILVHESIHDEFVAQFAERMAALTVGNGLESEVDLGPLIHRQAVEKASAIVDDALSRGATLVAGDQREAPGPNFFMPTLLTGVTPQMQVWREENFAPVAGITSYRDDDDVIEMANDTEYGLAAYVYTHDIRRIWKLLRALEYGMVSVNSVKMTGPPVPFGGVKQSGLGREGGVTGIDEYLETKYYCLGALGSVSGS</sequence>
<dbReference type="Pfam" id="PF00171">
    <property type="entry name" value="Aldedh"/>
    <property type="match status" value="1"/>
</dbReference>
<dbReference type="Gene3D" id="3.40.309.10">
    <property type="entry name" value="Aldehyde Dehydrogenase, Chain A, domain 2"/>
    <property type="match status" value="1"/>
</dbReference>
<evidence type="ECO:0000259" key="5">
    <source>
        <dbReference type="Pfam" id="PF00171"/>
    </source>
</evidence>
<dbReference type="SUPFAM" id="SSF53720">
    <property type="entry name" value="ALDH-like"/>
    <property type="match status" value="1"/>
</dbReference>
<feature type="active site" evidence="3">
    <location>
        <position position="259"/>
    </location>
</feature>
<evidence type="ECO:0000313" key="7">
    <source>
        <dbReference type="Proteomes" id="UP000184248"/>
    </source>
</evidence>
<keyword evidence="7" id="KW-1185">Reference proteome</keyword>
<evidence type="ECO:0000256" key="2">
    <source>
        <dbReference type="ARBA" id="ARBA00023002"/>
    </source>
</evidence>
<organism evidence="6 7">
    <name type="scientific">Halomonas caseinilytica</name>
    <dbReference type="NCBI Taxonomy" id="438744"/>
    <lineage>
        <taxon>Bacteria</taxon>
        <taxon>Pseudomonadati</taxon>
        <taxon>Pseudomonadota</taxon>
        <taxon>Gammaproteobacteria</taxon>
        <taxon>Oceanospirillales</taxon>
        <taxon>Halomonadaceae</taxon>
        <taxon>Halomonas</taxon>
    </lineage>
</organism>
<dbReference type="InterPro" id="IPR050740">
    <property type="entry name" value="Aldehyde_DH_Superfamily"/>
</dbReference>
<dbReference type="Gene3D" id="3.40.605.10">
    <property type="entry name" value="Aldehyde Dehydrogenase, Chain A, domain 1"/>
    <property type="match status" value="1"/>
</dbReference>